<dbReference type="Proteomes" id="UP000738359">
    <property type="component" value="Unassembled WGS sequence"/>
</dbReference>
<evidence type="ECO:0000313" key="2">
    <source>
        <dbReference type="Proteomes" id="UP000738359"/>
    </source>
</evidence>
<feature type="non-terminal residue" evidence="1">
    <location>
        <position position="1"/>
    </location>
</feature>
<proteinExistence type="predicted"/>
<evidence type="ECO:0000313" key="1">
    <source>
        <dbReference type="EMBL" id="KAF9944183.1"/>
    </source>
</evidence>
<dbReference type="EMBL" id="JAAAHY010002590">
    <property type="protein sequence ID" value="KAF9944183.1"/>
    <property type="molecule type" value="Genomic_DNA"/>
</dbReference>
<reference evidence="1" key="1">
    <citation type="journal article" date="2020" name="Fungal Divers.">
        <title>Resolving the Mortierellaceae phylogeny through synthesis of multi-gene phylogenetics and phylogenomics.</title>
        <authorList>
            <person name="Vandepol N."/>
            <person name="Liber J."/>
            <person name="Desiro A."/>
            <person name="Na H."/>
            <person name="Kennedy M."/>
            <person name="Barry K."/>
            <person name="Grigoriev I.V."/>
            <person name="Miller A.N."/>
            <person name="O'Donnell K."/>
            <person name="Stajich J.E."/>
            <person name="Bonito G."/>
        </authorList>
    </citation>
    <scope>NUCLEOTIDE SEQUENCE</scope>
    <source>
        <strain evidence="1">CK1249</strain>
    </source>
</reference>
<comment type="caution">
    <text evidence="1">The sequence shown here is derived from an EMBL/GenBank/DDBJ whole genome shotgun (WGS) entry which is preliminary data.</text>
</comment>
<dbReference type="AlphaFoldDB" id="A0A9P6IT88"/>
<gene>
    <name evidence="1" type="ORF">BGZ70_004946</name>
</gene>
<protein>
    <submittedName>
        <fullName evidence="1">Uncharacterized protein</fullName>
    </submittedName>
</protein>
<keyword evidence="2" id="KW-1185">Reference proteome</keyword>
<name>A0A9P6IT88_MORAP</name>
<feature type="non-terminal residue" evidence="1">
    <location>
        <position position="83"/>
    </location>
</feature>
<sequence length="83" mass="9741">DLSVIMQVEWEDPREFAPIPSDGNFVEEVTRLLYKDYLYNGLAELERAEPLPTTYNDRSLDEALQKEIQEVKSNFRYNPDDSL</sequence>
<organism evidence="1 2">
    <name type="scientific">Mortierella alpina</name>
    <name type="common">Oleaginous fungus</name>
    <name type="synonym">Mortierella renispora</name>
    <dbReference type="NCBI Taxonomy" id="64518"/>
    <lineage>
        <taxon>Eukaryota</taxon>
        <taxon>Fungi</taxon>
        <taxon>Fungi incertae sedis</taxon>
        <taxon>Mucoromycota</taxon>
        <taxon>Mortierellomycotina</taxon>
        <taxon>Mortierellomycetes</taxon>
        <taxon>Mortierellales</taxon>
        <taxon>Mortierellaceae</taxon>
        <taxon>Mortierella</taxon>
    </lineage>
</organism>
<accession>A0A9P6IT88</accession>